<evidence type="ECO:0000256" key="7">
    <source>
        <dbReference type="ARBA" id="ARBA00022967"/>
    </source>
</evidence>
<dbReference type="GO" id="GO:0008564">
    <property type="term" value="F:protein-exporting ATPase activity"/>
    <property type="evidence" value="ECO:0007669"/>
    <property type="project" value="UniProtKB-EC"/>
</dbReference>
<organism evidence="10 11">
    <name type="scientific">Gracilimonas mengyeensis</name>
    <dbReference type="NCBI Taxonomy" id="1302730"/>
    <lineage>
        <taxon>Bacteria</taxon>
        <taxon>Pseudomonadati</taxon>
        <taxon>Balneolota</taxon>
        <taxon>Balneolia</taxon>
        <taxon>Balneolales</taxon>
        <taxon>Balneolaceae</taxon>
        <taxon>Gracilimonas</taxon>
    </lineage>
</organism>
<feature type="domain" description="AAA+ ATPase" evidence="9">
    <location>
        <begin position="166"/>
        <end position="347"/>
    </location>
</feature>
<keyword evidence="3" id="KW-0963">Cytoplasm</keyword>
<sequence>MEVIDTAALDRHIEQIRGKLSPGVSSAKRFGKVSSIVGTIIECTGLQGSVGEMFGIHTTVDKVVPAEVVGLKEGRTLLMPYDRVVGMKAGCLVERMGQSLTVPVGFNLLGRVLDTNGEPIDGKGSIYTEHEQMVHAKPPSPLDRAPIDEVMKTGVRSLDALNTLGSGQRMGLFAGSGVGKSVLMGMIAKHSSADINVIALIGERGREVQEFIDDTLGEEGLARSVVVAATSDTAAMSRVKGAFTATAIAEFFRDQGKNVLLMMDSVTRVAMAQREIGLASGEPPTTKGYTPSVFTILPKLLERPGKTKTGSITGLYTVLVDNDDMNEPIADAVRSILDGHIVLSRRLAHKNHYPAIDVLESISRVMPKIVSNEQRAIAMKARELLATYREAEDLVNIGAYVKGSNPKIDEAIKKHPDLESFLIQDMNETDFSDNLWESLKKVIE</sequence>
<keyword evidence="11" id="KW-1185">Reference proteome</keyword>
<evidence type="ECO:0000256" key="2">
    <source>
        <dbReference type="ARBA" id="ARBA00022448"/>
    </source>
</evidence>
<dbReference type="Pfam" id="PF18269">
    <property type="entry name" value="T3SS_ATPase_C"/>
    <property type="match status" value="1"/>
</dbReference>
<dbReference type="OrthoDB" id="9803053at2"/>
<evidence type="ECO:0000313" key="10">
    <source>
        <dbReference type="EMBL" id="SMO81710.1"/>
    </source>
</evidence>
<gene>
    <name evidence="10" type="ORF">SAMN06265219_111111</name>
</gene>
<dbReference type="EMBL" id="FXTP01000011">
    <property type="protein sequence ID" value="SMO81710.1"/>
    <property type="molecule type" value="Genomic_DNA"/>
</dbReference>
<keyword evidence="7" id="KW-1278">Translocase</keyword>
<name>A0A521EEX6_9BACT</name>
<dbReference type="RefSeq" id="WP_142455105.1">
    <property type="nucleotide sequence ID" value="NZ_FXTP01000011.1"/>
</dbReference>
<evidence type="ECO:0000256" key="3">
    <source>
        <dbReference type="ARBA" id="ARBA00022490"/>
    </source>
</evidence>
<dbReference type="SUPFAM" id="SSF52540">
    <property type="entry name" value="P-loop containing nucleoside triphosphate hydrolases"/>
    <property type="match status" value="1"/>
</dbReference>
<dbReference type="GO" id="GO:0030257">
    <property type="term" value="C:type III protein secretion system complex"/>
    <property type="evidence" value="ECO:0007669"/>
    <property type="project" value="InterPro"/>
</dbReference>
<dbReference type="InterPro" id="IPR040627">
    <property type="entry name" value="T3SS_ATPase_C"/>
</dbReference>
<reference evidence="10 11" key="1">
    <citation type="submission" date="2017-05" db="EMBL/GenBank/DDBJ databases">
        <authorList>
            <person name="Varghese N."/>
            <person name="Submissions S."/>
        </authorList>
    </citation>
    <scope>NUCLEOTIDE SEQUENCE [LARGE SCALE GENOMIC DNA]</scope>
    <source>
        <strain evidence="10 11">DSM 21985</strain>
    </source>
</reference>
<comment type="catalytic activity">
    <reaction evidence="8">
        <text>ATP + H2O + cellular proteinSide 1 = ADP + phosphate + cellular proteinSide 2.</text>
        <dbReference type="EC" id="7.4.2.8"/>
    </reaction>
</comment>
<dbReference type="GO" id="GO:0005737">
    <property type="term" value="C:cytoplasm"/>
    <property type="evidence" value="ECO:0007669"/>
    <property type="project" value="UniProtKB-SubCell"/>
</dbReference>
<dbReference type="GO" id="GO:0030254">
    <property type="term" value="P:protein secretion by the type III secretion system"/>
    <property type="evidence" value="ECO:0007669"/>
    <property type="project" value="InterPro"/>
</dbReference>
<dbReference type="InterPro" id="IPR005714">
    <property type="entry name" value="ATPase_T3SS_FliI/YscN"/>
</dbReference>
<dbReference type="FunFam" id="3.40.50.12240:FF:000002">
    <property type="entry name" value="Flagellum-specific ATP synthase FliI"/>
    <property type="match status" value="1"/>
</dbReference>
<dbReference type="InterPro" id="IPR003593">
    <property type="entry name" value="AAA+_ATPase"/>
</dbReference>
<dbReference type="InterPro" id="IPR020003">
    <property type="entry name" value="ATPase_a/bsu_AS"/>
</dbReference>
<dbReference type="Proteomes" id="UP000317557">
    <property type="component" value="Unassembled WGS sequence"/>
</dbReference>
<dbReference type="InterPro" id="IPR027417">
    <property type="entry name" value="P-loop_NTPase"/>
</dbReference>
<dbReference type="PANTHER" id="PTHR15184">
    <property type="entry name" value="ATP SYNTHASE"/>
    <property type="match status" value="1"/>
</dbReference>
<keyword evidence="5" id="KW-0067">ATP-binding</keyword>
<evidence type="ECO:0000256" key="5">
    <source>
        <dbReference type="ARBA" id="ARBA00022840"/>
    </source>
</evidence>
<dbReference type="SMART" id="SM00382">
    <property type="entry name" value="AAA"/>
    <property type="match status" value="1"/>
</dbReference>
<dbReference type="GO" id="GO:0016887">
    <property type="term" value="F:ATP hydrolysis activity"/>
    <property type="evidence" value="ECO:0007669"/>
    <property type="project" value="InterPro"/>
</dbReference>
<keyword evidence="6" id="KW-0653">Protein transport</keyword>
<dbReference type="GO" id="GO:0046933">
    <property type="term" value="F:proton-transporting ATP synthase activity, rotational mechanism"/>
    <property type="evidence" value="ECO:0007669"/>
    <property type="project" value="TreeGrafter"/>
</dbReference>
<dbReference type="NCBIfam" id="TIGR01026">
    <property type="entry name" value="fliI_yscN"/>
    <property type="match status" value="1"/>
</dbReference>
<dbReference type="InterPro" id="IPR050053">
    <property type="entry name" value="ATPase_alpha/beta_chains"/>
</dbReference>
<accession>A0A521EEX6</accession>
<evidence type="ECO:0000256" key="4">
    <source>
        <dbReference type="ARBA" id="ARBA00022741"/>
    </source>
</evidence>
<dbReference type="Gene3D" id="3.40.50.12240">
    <property type="match status" value="1"/>
</dbReference>
<evidence type="ECO:0000259" key="9">
    <source>
        <dbReference type="SMART" id="SM00382"/>
    </source>
</evidence>
<evidence type="ECO:0000256" key="6">
    <source>
        <dbReference type="ARBA" id="ARBA00022927"/>
    </source>
</evidence>
<dbReference type="InterPro" id="IPR000194">
    <property type="entry name" value="ATPase_F1/V1/A1_a/bsu_nucl-bd"/>
</dbReference>
<dbReference type="Pfam" id="PF00006">
    <property type="entry name" value="ATP-synt_ab"/>
    <property type="match status" value="1"/>
</dbReference>
<dbReference type="AlphaFoldDB" id="A0A521EEX6"/>
<evidence type="ECO:0000313" key="11">
    <source>
        <dbReference type="Proteomes" id="UP000317557"/>
    </source>
</evidence>
<comment type="subcellular location">
    <subcellularLocation>
        <location evidence="1">Cytoplasm</location>
    </subcellularLocation>
</comment>
<keyword evidence="2" id="KW-0813">Transport</keyword>
<evidence type="ECO:0000256" key="1">
    <source>
        <dbReference type="ARBA" id="ARBA00004496"/>
    </source>
</evidence>
<dbReference type="CDD" id="cd01136">
    <property type="entry name" value="ATPase_flagellum-secretory_path_III"/>
    <property type="match status" value="1"/>
</dbReference>
<dbReference type="GO" id="GO:0005524">
    <property type="term" value="F:ATP binding"/>
    <property type="evidence" value="ECO:0007669"/>
    <property type="project" value="UniProtKB-KW"/>
</dbReference>
<keyword evidence="4" id="KW-0547">Nucleotide-binding</keyword>
<evidence type="ECO:0000256" key="8">
    <source>
        <dbReference type="ARBA" id="ARBA00034006"/>
    </source>
</evidence>
<proteinExistence type="predicted"/>
<protein>
    <submittedName>
        <fullName evidence="10">Flagellum-specific ATP synthase</fullName>
    </submittedName>
</protein>
<dbReference type="PROSITE" id="PS00152">
    <property type="entry name" value="ATPASE_ALPHA_BETA"/>
    <property type="match status" value="1"/>
</dbReference>
<dbReference type="PANTHER" id="PTHR15184:SF9">
    <property type="entry name" value="SPI-1 TYPE 3 SECRETION SYSTEM ATPASE"/>
    <property type="match status" value="1"/>
</dbReference>